<dbReference type="InterPro" id="IPR025711">
    <property type="entry name" value="PepSY"/>
</dbReference>
<evidence type="ECO:0000259" key="1">
    <source>
        <dbReference type="Pfam" id="PF03413"/>
    </source>
</evidence>
<gene>
    <name evidence="2" type="ORF">QY95_00604</name>
</gene>
<dbReference type="Proteomes" id="UP000031563">
    <property type="component" value="Unassembled WGS sequence"/>
</dbReference>
<reference evidence="2" key="1">
    <citation type="submission" date="2015-02" db="EMBL/GenBank/DDBJ databases">
        <title>Genome Assembly of Bacillaceae bacterium MTCC 8252.</title>
        <authorList>
            <person name="Verma A."/>
            <person name="Khatri I."/>
            <person name="Mual P."/>
            <person name="Subramanian S."/>
            <person name="Krishnamurthi S."/>
        </authorList>
    </citation>
    <scope>NUCLEOTIDE SEQUENCE [LARGE SCALE GENOMIC DNA]</scope>
    <source>
        <strain evidence="2">MTCC 8252</strain>
    </source>
</reference>
<accession>A0A0F5HW10</accession>
<dbReference type="EMBL" id="JWIR02000002">
    <property type="protein sequence ID" value="KKB43522.1"/>
    <property type="molecule type" value="Genomic_DNA"/>
</dbReference>
<name>A0A0F5HW10_BACTR</name>
<feature type="domain" description="PepSY" evidence="1">
    <location>
        <begin position="33"/>
        <end position="103"/>
    </location>
</feature>
<evidence type="ECO:0000313" key="3">
    <source>
        <dbReference type="Proteomes" id="UP000031563"/>
    </source>
</evidence>
<keyword evidence="3" id="KW-1185">Reference proteome</keyword>
<protein>
    <recommendedName>
        <fullName evidence="1">PepSY domain-containing protein</fullName>
    </recommendedName>
</protein>
<organism evidence="2 3">
    <name type="scientific">Bacillus thermotolerans</name>
    <name type="common">Quasibacillus thermotolerans</name>
    <dbReference type="NCBI Taxonomy" id="1221996"/>
    <lineage>
        <taxon>Bacteria</taxon>
        <taxon>Bacillati</taxon>
        <taxon>Bacillota</taxon>
        <taxon>Bacilli</taxon>
        <taxon>Bacillales</taxon>
        <taxon>Bacillaceae</taxon>
        <taxon>Bacillus</taxon>
    </lineage>
</organism>
<proteinExistence type="predicted"/>
<dbReference type="Pfam" id="PF03413">
    <property type="entry name" value="PepSY"/>
    <property type="match status" value="1"/>
</dbReference>
<comment type="caution">
    <text evidence="2">The sequence shown here is derived from an EMBL/GenBank/DDBJ whole genome shotgun (WGS) entry which is preliminary data.</text>
</comment>
<evidence type="ECO:0000313" key="2">
    <source>
        <dbReference type="EMBL" id="KKB43522.1"/>
    </source>
</evidence>
<dbReference type="RefSeq" id="WP_315849903.1">
    <property type="nucleotide sequence ID" value="NZ_JWIQ02000057.1"/>
</dbReference>
<dbReference type="AlphaFoldDB" id="A0A0F5HW10"/>
<sequence length="106" mass="11633">MKMNWGTFILGAVAGAAGAVATQKYVTTSTYASADKALKEVKEAFKAEGPIDGSWIKMKPEPYKKAGINKLVYKGGVSRTIGQEREQYEFIADSHTGTIMDVYRTY</sequence>
<accession>A0A0F5IEE8</accession>
<dbReference type="STRING" id="1221996.QY95_00604"/>